<dbReference type="PANTHER" id="PTHR10656">
    <property type="entry name" value="CELL FATE DETERMINING PROTEIN MAB21-RELATED"/>
    <property type="match status" value="1"/>
</dbReference>
<keyword evidence="3" id="KW-1185">Reference proteome</keyword>
<sequence>MKGYSEAVYGILCNHLGNEEKVALIGLNGELVSKKFETIRVSPTRHFDKFQNMPHEKQFSGLFYSLMPMVKAKSEETSSHVEKEKFYFSGSRAEGFELPTSDYDFMVEASFGKAIQCPNRDIFSLGPGELLVVEKSRTMPGFVRLRLPFDPVMFRNIFTPRDGEYYLSSLMFKLLLQTCTDNFTLHGPCIGPAEGDVDVALVIPSDTWPHEALGCVTRLVKRKWPSDLVIREMIQDGCLLVPIGCKSSPNEDIEWRMSFSLAEKRLVHSMNHTQFLTYALLKFFLKDVIERHSSVKDLLCSYFMKTLVFWEIMETSIPWRPEYLLLHFWNCFRKLLVWVNKEYCPNFFVPENNMFRGKIFGQNRKTLLRVLSCLYRDGYLVLNSIPLIQKELHRWRRNPTQSISRGIRRSDIIQKLLFTSTFPIWFPFEITSAESMEVLESSKDDTISEFCCFIRLCMFNISYFRYLCNSVGNSRPNKERYLQEKSLFYRIRVTSPDCIRYKIFFALFLYRCKRYEMCIRLLHTVITKLQDIETMYTWEFNGEKYTLLGGEELSVLNGLYKFTTSLVPLDSITCVPEILDECNLPHPYTKFHLVPPFVLTHFLFALSHFWTGDIQQSHIHLDDLRECLRRRNQSHITDDTEAISWEILGICEEILGNFSQALQSFEKCKHKIAPNDFTYDNLSRANKQRRNRIESFLRNKQHALH</sequence>
<protein>
    <recommendedName>
        <fullName evidence="1">Mab-21-like HhH/H2TH-like domain-containing protein</fullName>
    </recommendedName>
</protein>
<gene>
    <name evidence="2" type="ORF">FSP39_001456</name>
</gene>
<proteinExistence type="predicted"/>
<dbReference type="Pfam" id="PF20266">
    <property type="entry name" value="Mab-21_C"/>
    <property type="match status" value="1"/>
</dbReference>
<evidence type="ECO:0000313" key="3">
    <source>
        <dbReference type="Proteomes" id="UP001186944"/>
    </source>
</evidence>
<feature type="domain" description="Mab-21-like HhH/H2TH-like" evidence="1">
    <location>
        <begin position="281"/>
        <end position="357"/>
    </location>
</feature>
<reference evidence="2" key="1">
    <citation type="submission" date="2019-08" db="EMBL/GenBank/DDBJ databases">
        <title>The improved chromosome-level genome for the pearl oyster Pinctada fucata martensii using PacBio sequencing and Hi-C.</title>
        <authorList>
            <person name="Zheng Z."/>
        </authorList>
    </citation>
    <scope>NUCLEOTIDE SEQUENCE</scope>
    <source>
        <strain evidence="2">ZZ-2019</strain>
        <tissue evidence="2">Adductor muscle</tissue>
    </source>
</reference>
<name>A0AA88XE87_PINIB</name>
<comment type="caution">
    <text evidence="2">The sequence shown here is derived from an EMBL/GenBank/DDBJ whole genome shotgun (WGS) entry which is preliminary data.</text>
</comment>
<dbReference type="Gene3D" id="1.10.1410.40">
    <property type="match status" value="1"/>
</dbReference>
<dbReference type="SUPFAM" id="SSF48452">
    <property type="entry name" value="TPR-like"/>
    <property type="match status" value="1"/>
</dbReference>
<dbReference type="AlphaFoldDB" id="A0AA88XE87"/>
<organism evidence="2 3">
    <name type="scientific">Pinctada imbricata</name>
    <name type="common">Atlantic pearl-oyster</name>
    <name type="synonym">Pinctada martensii</name>
    <dbReference type="NCBI Taxonomy" id="66713"/>
    <lineage>
        <taxon>Eukaryota</taxon>
        <taxon>Metazoa</taxon>
        <taxon>Spiralia</taxon>
        <taxon>Lophotrochozoa</taxon>
        <taxon>Mollusca</taxon>
        <taxon>Bivalvia</taxon>
        <taxon>Autobranchia</taxon>
        <taxon>Pteriomorphia</taxon>
        <taxon>Pterioida</taxon>
        <taxon>Pterioidea</taxon>
        <taxon>Pteriidae</taxon>
        <taxon>Pinctada</taxon>
    </lineage>
</organism>
<evidence type="ECO:0000259" key="1">
    <source>
        <dbReference type="Pfam" id="PF20266"/>
    </source>
</evidence>
<evidence type="ECO:0000313" key="2">
    <source>
        <dbReference type="EMBL" id="KAK3083684.1"/>
    </source>
</evidence>
<dbReference type="InterPro" id="IPR011990">
    <property type="entry name" value="TPR-like_helical_dom_sf"/>
</dbReference>
<accession>A0AA88XE87</accession>
<dbReference type="EMBL" id="VSWD01000013">
    <property type="protein sequence ID" value="KAK3083684.1"/>
    <property type="molecule type" value="Genomic_DNA"/>
</dbReference>
<dbReference type="InterPro" id="IPR024810">
    <property type="entry name" value="MAB21L/cGLR"/>
</dbReference>
<dbReference type="SMART" id="SM01265">
    <property type="entry name" value="Mab-21"/>
    <property type="match status" value="1"/>
</dbReference>
<dbReference type="Proteomes" id="UP001186944">
    <property type="component" value="Unassembled WGS sequence"/>
</dbReference>
<dbReference type="PANTHER" id="PTHR10656:SF69">
    <property type="entry name" value="MAB-21-LIKE HHH_H2TH-LIKE DOMAIN-CONTAINING PROTEIN"/>
    <property type="match status" value="1"/>
</dbReference>
<dbReference type="InterPro" id="IPR046906">
    <property type="entry name" value="Mab-21_HhH/H2TH-like"/>
</dbReference>